<dbReference type="EMBL" id="VTEQ01000001">
    <property type="protein sequence ID" value="TYS56986.1"/>
    <property type="molecule type" value="Genomic_DNA"/>
</dbReference>
<accession>A0A5D4S5G9</accession>
<dbReference type="RefSeq" id="WP_148984646.1">
    <property type="nucleotide sequence ID" value="NZ_JBNILK010000001.1"/>
</dbReference>
<organism evidence="1 2">
    <name type="scientific">Rossellomorea marisflavi</name>
    <dbReference type="NCBI Taxonomy" id="189381"/>
    <lineage>
        <taxon>Bacteria</taxon>
        <taxon>Bacillati</taxon>
        <taxon>Bacillota</taxon>
        <taxon>Bacilli</taxon>
        <taxon>Bacillales</taxon>
        <taxon>Bacillaceae</taxon>
        <taxon>Rossellomorea</taxon>
    </lineage>
</organism>
<evidence type="ECO:0000313" key="2">
    <source>
        <dbReference type="Proteomes" id="UP000322997"/>
    </source>
</evidence>
<gene>
    <name evidence="1" type="ORF">FZC83_05335</name>
</gene>
<reference evidence="1 2" key="1">
    <citation type="submission" date="2019-08" db="EMBL/GenBank/DDBJ databases">
        <title>Bacillus genomes from the desert of Cuatro Cienegas, Coahuila.</title>
        <authorList>
            <person name="Olmedo-Alvarez G."/>
        </authorList>
    </citation>
    <scope>NUCLEOTIDE SEQUENCE [LARGE SCALE GENOMIC DNA]</scope>
    <source>
        <strain evidence="1 2">CH108_3D</strain>
    </source>
</reference>
<dbReference type="AlphaFoldDB" id="A0A5D4S5G9"/>
<proteinExistence type="predicted"/>
<protein>
    <submittedName>
        <fullName evidence="1">Uncharacterized protein</fullName>
    </submittedName>
</protein>
<sequence length="173" mass="20398">MKRTVDKDKLSSAQTQLVFDFVQYLFEGDVANYWSKICRVDQARILGRYDALVEAGQSGVNFEEYVNTEVKAKQEGFYAAIRENFGISHFVRHTNHDDVMVFAYENIRGPVTYINEAMRNVYPILLTLDARSAKSEINLEWKVRFFEDYWFEEVNSDKWIDEQIEDMYELADD</sequence>
<comment type="caution">
    <text evidence="1">The sequence shown here is derived from an EMBL/GenBank/DDBJ whole genome shotgun (WGS) entry which is preliminary data.</text>
</comment>
<evidence type="ECO:0000313" key="1">
    <source>
        <dbReference type="EMBL" id="TYS56986.1"/>
    </source>
</evidence>
<name>A0A5D4S5G9_9BACI</name>
<dbReference type="Proteomes" id="UP000322997">
    <property type="component" value="Unassembled WGS sequence"/>
</dbReference>